<keyword evidence="2 6" id="KW-0805">Transcription regulation</keyword>
<dbReference type="Pfam" id="PF04542">
    <property type="entry name" value="Sigma70_r2"/>
    <property type="match status" value="1"/>
</dbReference>
<sequence>MVSYGKWYYKVRYREMSQIRWFDCCIYENRLIRERGNEVEPAEVEQLVRAVKAGNRKQYGPLVQQYQQRIYRYCFHMLGQLQEAEDVTQDVFVKGLERLGQYRENTSYEAWLYRIAYHECLNKLKRMQTYSRLLRIFSRTVPVMHIDQAAGGVEYNAELCEALLRLRPVDRHIILQRIVEERPFEEIAQQLDMSYAAVRKRYERAKNQLKRDLIQKEEAADERRFSY</sequence>
<evidence type="ECO:0000259" key="8">
    <source>
        <dbReference type="Pfam" id="PF04542"/>
    </source>
</evidence>
<dbReference type="InterPro" id="IPR007627">
    <property type="entry name" value="RNA_pol_sigma70_r2"/>
</dbReference>
<feature type="domain" description="RNA polymerase sigma factor 70 region 4 type 2" evidence="9">
    <location>
        <begin position="161"/>
        <end position="209"/>
    </location>
</feature>
<dbReference type="Gene3D" id="1.10.10.10">
    <property type="entry name" value="Winged helix-like DNA-binding domain superfamily/Winged helix DNA-binding domain"/>
    <property type="match status" value="1"/>
</dbReference>
<feature type="coiled-coil region" evidence="7">
    <location>
        <begin position="188"/>
        <end position="222"/>
    </location>
</feature>
<comment type="caution">
    <text evidence="10">The sequence shown here is derived from an EMBL/GenBank/DDBJ whole genome shotgun (WGS) entry which is preliminary data.</text>
</comment>
<evidence type="ECO:0000256" key="3">
    <source>
        <dbReference type="ARBA" id="ARBA00023082"/>
    </source>
</evidence>
<dbReference type="NCBIfam" id="TIGR02937">
    <property type="entry name" value="sigma70-ECF"/>
    <property type="match status" value="1"/>
</dbReference>
<dbReference type="PANTHER" id="PTHR43133">
    <property type="entry name" value="RNA POLYMERASE ECF-TYPE SIGMA FACTO"/>
    <property type="match status" value="1"/>
</dbReference>
<evidence type="ECO:0000256" key="6">
    <source>
        <dbReference type="RuleBase" id="RU000716"/>
    </source>
</evidence>
<evidence type="ECO:0000259" key="9">
    <source>
        <dbReference type="Pfam" id="PF08281"/>
    </source>
</evidence>
<feature type="domain" description="RNA polymerase sigma-70 region 2" evidence="8">
    <location>
        <begin position="62"/>
        <end position="126"/>
    </location>
</feature>
<keyword evidence="4 6" id="KW-0238">DNA-binding</keyword>
<dbReference type="InterPro" id="IPR014284">
    <property type="entry name" value="RNA_pol_sigma-70_dom"/>
</dbReference>
<dbReference type="PROSITE" id="PS01063">
    <property type="entry name" value="SIGMA70_ECF"/>
    <property type="match status" value="1"/>
</dbReference>
<reference evidence="10 11" key="1">
    <citation type="submission" date="2018-08" db="EMBL/GenBank/DDBJ databases">
        <title>Paenibacillus sp. M4BSY-1, whole genome shotgun sequence.</title>
        <authorList>
            <person name="Tuo L."/>
        </authorList>
    </citation>
    <scope>NUCLEOTIDE SEQUENCE [LARGE SCALE GENOMIC DNA]</scope>
    <source>
        <strain evidence="10 11">M4BSY-1</strain>
    </source>
</reference>
<dbReference type="SUPFAM" id="SSF88659">
    <property type="entry name" value="Sigma3 and sigma4 domains of RNA polymerase sigma factors"/>
    <property type="match status" value="1"/>
</dbReference>
<dbReference type="Gene3D" id="1.10.1740.10">
    <property type="match status" value="1"/>
</dbReference>
<evidence type="ECO:0000256" key="4">
    <source>
        <dbReference type="ARBA" id="ARBA00023125"/>
    </source>
</evidence>
<organism evidence="10 11">
    <name type="scientific">Paenibacillus paeoniae</name>
    <dbReference type="NCBI Taxonomy" id="2292705"/>
    <lineage>
        <taxon>Bacteria</taxon>
        <taxon>Bacillati</taxon>
        <taxon>Bacillota</taxon>
        <taxon>Bacilli</taxon>
        <taxon>Bacillales</taxon>
        <taxon>Paenibacillaceae</taxon>
        <taxon>Paenibacillus</taxon>
    </lineage>
</organism>
<dbReference type="Proteomes" id="UP000261905">
    <property type="component" value="Unassembled WGS sequence"/>
</dbReference>
<evidence type="ECO:0000313" key="11">
    <source>
        <dbReference type="Proteomes" id="UP000261905"/>
    </source>
</evidence>
<dbReference type="EMBL" id="QUBQ01000002">
    <property type="protein sequence ID" value="REK75107.1"/>
    <property type="molecule type" value="Genomic_DNA"/>
</dbReference>
<accession>A0A371PGN3</accession>
<keyword evidence="3 6" id="KW-0731">Sigma factor</keyword>
<dbReference type="InterPro" id="IPR036388">
    <property type="entry name" value="WH-like_DNA-bd_sf"/>
</dbReference>
<dbReference type="GO" id="GO:0006352">
    <property type="term" value="P:DNA-templated transcription initiation"/>
    <property type="evidence" value="ECO:0007669"/>
    <property type="project" value="InterPro"/>
</dbReference>
<comment type="similarity">
    <text evidence="1 6">Belongs to the sigma-70 factor family. ECF subfamily.</text>
</comment>
<dbReference type="GO" id="GO:0006950">
    <property type="term" value="P:response to stress"/>
    <property type="evidence" value="ECO:0007669"/>
    <property type="project" value="UniProtKB-ARBA"/>
</dbReference>
<protein>
    <recommendedName>
        <fullName evidence="6">RNA polymerase sigma factor</fullName>
    </recommendedName>
</protein>
<evidence type="ECO:0000256" key="7">
    <source>
        <dbReference type="SAM" id="Coils"/>
    </source>
</evidence>
<gene>
    <name evidence="10" type="ORF">DX130_15865</name>
</gene>
<dbReference type="GO" id="GO:0016987">
    <property type="term" value="F:sigma factor activity"/>
    <property type="evidence" value="ECO:0007669"/>
    <property type="project" value="UniProtKB-KW"/>
</dbReference>
<keyword evidence="5 6" id="KW-0804">Transcription</keyword>
<evidence type="ECO:0000256" key="1">
    <source>
        <dbReference type="ARBA" id="ARBA00010641"/>
    </source>
</evidence>
<dbReference type="GO" id="GO:0003677">
    <property type="term" value="F:DNA binding"/>
    <property type="evidence" value="ECO:0007669"/>
    <property type="project" value="UniProtKB-KW"/>
</dbReference>
<keyword evidence="11" id="KW-1185">Reference proteome</keyword>
<evidence type="ECO:0000256" key="2">
    <source>
        <dbReference type="ARBA" id="ARBA00023015"/>
    </source>
</evidence>
<evidence type="ECO:0000256" key="5">
    <source>
        <dbReference type="ARBA" id="ARBA00023163"/>
    </source>
</evidence>
<dbReference type="InterPro" id="IPR000838">
    <property type="entry name" value="RNA_pol_sigma70_ECF_CS"/>
</dbReference>
<proteinExistence type="inferred from homology"/>
<dbReference type="InterPro" id="IPR013325">
    <property type="entry name" value="RNA_pol_sigma_r2"/>
</dbReference>
<dbReference type="SUPFAM" id="SSF88946">
    <property type="entry name" value="Sigma2 domain of RNA polymerase sigma factors"/>
    <property type="match status" value="1"/>
</dbReference>
<dbReference type="InterPro" id="IPR039425">
    <property type="entry name" value="RNA_pol_sigma-70-like"/>
</dbReference>
<dbReference type="AlphaFoldDB" id="A0A371PGN3"/>
<dbReference type="InterPro" id="IPR013324">
    <property type="entry name" value="RNA_pol_sigma_r3/r4-like"/>
</dbReference>
<dbReference type="PANTHER" id="PTHR43133:SF8">
    <property type="entry name" value="RNA POLYMERASE SIGMA FACTOR HI_1459-RELATED"/>
    <property type="match status" value="1"/>
</dbReference>
<name>A0A371PGN3_9BACL</name>
<keyword evidence="7" id="KW-0175">Coiled coil</keyword>
<dbReference type="Pfam" id="PF08281">
    <property type="entry name" value="Sigma70_r4_2"/>
    <property type="match status" value="1"/>
</dbReference>
<dbReference type="InterPro" id="IPR013249">
    <property type="entry name" value="RNA_pol_sigma70_r4_t2"/>
</dbReference>
<evidence type="ECO:0000313" key="10">
    <source>
        <dbReference type="EMBL" id="REK75107.1"/>
    </source>
</evidence>